<gene>
    <name evidence="1" type="ordered locus">DP0384</name>
</gene>
<proteinExistence type="predicted"/>
<evidence type="ECO:0000313" key="2">
    <source>
        <dbReference type="Proteomes" id="UP000000602"/>
    </source>
</evidence>
<dbReference type="STRING" id="177439.DP0384"/>
<name>Q6ARB1_DESPS</name>
<evidence type="ECO:0000313" key="1">
    <source>
        <dbReference type="EMBL" id="CAG35113.1"/>
    </source>
</evidence>
<organism evidence="1 2">
    <name type="scientific">Desulfotalea psychrophila (strain LSv54 / DSM 12343)</name>
    <dbReference type="NCBI Taxonomy" id="177439"/>
    <lineage>
        <taxon>Bacteria</taxon>
        <taxon>Pseudomonadati</taxon>
        <taxon>Thermodesulfobacteriota</taxon>
        <taxon>Desulfobulbia</taxon>
        <taxon>Desulfobulbales</taxon>
        <taxon>Desulfocapsaceae</taxon>
        <taxon>Desulfotalea</taxon>
    </lineage>
</organism>
<dbReference type="HOGENOM" id="CLU_2972052_0_0_7"/>
<keyword evidence="2" id="KW-1185">Reference proteome</keyword>
<reference evidence="2" key="1">
    <citation type="journal article" date="2004" name="Environ. Microbiol.">
        <title>The genome of Desulfotalea psychrophila, a sulfate-reducing bacterium from permanently cold Arctic sediments.</title>
        <authorList>
            <person name="Rabus R."/>
            <person name="Ruepp A."/>
            <person name="Frickey T."/>
            <person name="Rattei T."/>
            <person name="Fartmann B."/>
            <person name="Stark M."/>
            <person name="Bauer M."/>
            <person name="Zibat A."/>
            <person name="Lombardot T."/>
            <person name="Becker I."/>
            <person name="Amann J."/>
            <person name="Gellner K."/>
            <person name="Teeling H."/>
            <person name="Leuschner W.D."/>
            <person name="Gloeckner F.-O."/>
            <person name="Lupas A.N."/>
            <person name="Amann R."/>
            <person name="Klenk H.-P."/>
        </authorList>
    </citation>
    <scope>NUCLEOTIDE SEQUENCE [LARGE SCALE GENOMIC DNA]</scope>
    <source>
        <strain evidence="2">DSM 12343 / LSv54</strain>
    </source>
</reference>
<dbReference type="Proteomes" id="UP000000602">
    <property type="component" value="Chromosome"/>
</dbReference>
<protein>
    <submittedName>
        <fullName evidence="1">Uncharacterized protein</fullName>
    </submittedName>
</protein>
<dbReference type="KEGG" id="dps:DP0384"/>
<accession>Q6ARB1</accession>
<dbReference type="AlphaFoldDB" id="Q6ARB1"/>
<dbReference type="EMBL" id="CR522870">
    <property type="protein sequence ID" value="CAG35113.1"/>
    <property type="molecule type" value="Genomic_DNA"/>
</dbReference>
<sequence>MEADCIVIYKKYVCYLCLLCIDLPHSQKGGIAGRGGFSGASVCCSCGLVQMVGVLFVR</sequence>